<dbReference type="InterPro" id="IPR013088">
    <property type="entry name" value="Znf_NHR/GATA"/>
</dbReference>
<keyword evidence="2 4" id="KW-0863">Zinc-finger</keyword>
<evidence type="ECO:0000259" key="6">
    <source>
        <dbReference type="PROSITE" id="PS50016"/>
    </source>
</evidence>
<proteinExistence type="predicted"/>
<name>A0A1C7NGE4_9FUNG</name>
<evidence type="ECO:0000256" key="2">
    <source>
        <dbReference type="ARBA" id="ARBA00022771"/>
    </source>
</evidence>
<feature type="domain" description="PHD-type" evidence="6">
    <location>
        <begin position="376"/>
        <end position="433"/>
    </location>
</feature>
<dbReference type="AlphaFoldDB" id="A0A1C7NGE4"/>
<dbReference type="GO" id="GO:0008270">
    <property type="term" value="F:zinc ion binding"/>
    <property type="evidence" value="ECO:0007669"/>
    <property type="project" value="UniProtKB-KW"/>
</dbReference>
<dbReference type="InParanoid" id="A0A1C7NGE4"/>
<dbReference type="PROSITE" id="PS50016">
    <property type="entry name" value="ZF_PHD_2"/>
    <property type="match status" value="1"/>
</dbReference>
<keyword evidence="8" id="KW-1185">Reference proteome</keyword>
<dbReference type="Gene3D" id="3.30.50.10">
    <property type="entry name" value="Erythroid Transcription Factor GATA-1, subunit A"/>
    <property type="match status" value="1"/>
</dbReference>
<dbReference type="SUPFAM" id="SSF57903">
    <property type="entry name" value="FYVE/PHD zinc finger"/>
    <property type="match status" value="1"/>
</dbReference>
<sequence length="457" mass="51582">MTDIQPDIQLTVLSQSFPYNLWDAVLLDQTTLAKPIGDSSPDTYHECNPAALPIGGPRIAISQLILGPTLDFTRPFMLLSGNTLIKDDVFLASDSPLYPTSSFHLDQDDNASLSSHSTSSSQQLATSPHLSPVTSPTNFLYNHEPLFDGGIIEPTHESDDDILSVSTESTKQPSSSENDLDWYKLLDAFHEDVACDNIPSPRSEPTVFDEPNDDSEDGFSILFHNSAKNLKRARSQTPASELSFLDLDEFPYKRPTTNPRQKRRKKHTQALKKKEDKKKPAPSFTASRCQLIEPIANQKDNKTVFQHLTETSIDWCRYCGTTEGVNWRPGPWGKRTLCNKHGCDYKGYGLASRLPRLDLSAFSNERLQDRIRPVVQHFCIVCQSPEETEKDNQLILCEGGCSRAYHQKCHAPMITVNPTMDAVRWYCSPLCKENRKRNKVVVELPRKHMPLMHLLKK</sequence>
<feature type="region of interest" description="Disordered" evidence="5">
    <location>
        <begin position="250"/>
        <end position="284"/>
    </location>
</feature>
<evidence type="ECO:0000313" key="7">
    <source>
        <dbReference type="EMBL" id="OBZ88211.1"/>
    </source>
</evidence>
<dbReference type="Gene3D" id="3.30.40.10">
    <property type="entry name" value="Zinc/RING finger domain, C3HC4 (zinc finger)"/>
    <property type="match status" value="1"/>
</dbReference>
<evidence type="ECO:0000313" key="8">
    <source>
        <dbReference type="Proteomes" id="UP000093000"/>
    </source>
</evidence>
<protein>
    <recommendedName>
        <fullName evidence="6">PHD-type domain-containing protein</fullName>
    </recommendedName>
</protein>
<evidence type="ECO:0000256" key="5">
    <source>
        <dbReference type="SAM" id="MobiDB-lite"/>
    </source>
</evidence>
<dbReference type="Proteomes" id="UP000093000">
    <property type="component" value="Unassembled WGS sequence"/>
</dbReference>
<dbReference type="InterPro" id="IPR011011">
    <property type="entry name" value="Znf_FYVE_PHD"/>
</dbReference>
<accession>A0A1C7NGE4</accession>
<evidence type="ECO:0000256" key="1">
    <source>
        <dbReference type="ARBA" id="ARBA00022723"/>
    </source>
</evidence>
<dbReference type="Pfam" id="PF00628">
    <property type="entry name" value="PHD"/>
    <property type="match status" value="1"/>
</dbReference>
<feature type="compositionally biased region" description="Low complexity" evidence="5">
    <location>
        <begin position="111"/>
        <end position="127"/>
    </location>
</feature>
<gene>
    <name evidence="7" type="ORF">A0J61_03739</name>
</gene>
<evidence type="ECO:0000256" key="4">
    <source>
        <dbReference type="PROSITE-ProRule" id="PRU00146"/>
    </source>
</evidence>
<dbReference type="SMART" id="SM00249">
    <property type="entry name" value="PHD"/>
    <property type="match status" value="1"/>
</dbReference>
<dbReference type="InterPro" id="IPR001965">
    <property type="entry name" value="Znf_PHD"/>
</dbReference>
<dbReference type="OrthoDB" id="5863171at2759"/>
<keyword evidence="3" id="KW-0862">Zinc</keyword>
<keyword evidence="1" id="KW-0479">Metal-binding</keyword>
<feature type="region of interest" description="Disordered" evidence="5">
    <location>
        <begin position="108"/>
        <end position="131"/>
    </location>
</feature>
<organism evidence="7 8">
    <name type="scientific">Choanephora cucurbitarum</name>
    <dbReference type="NCBI Taxonomy" id="101091"/>
    <lineage>
        <taxon>Eukaryota</taxon>
        <taxon>Fungi</taxon>
        <taxon>Fungi incertae sedis</taxon>
        <taxon>Mucoromycota</taxon>
        <taxon>Mucoromycotina</taxon>
        <taxon>Mucoromycetes</taxon>
        <taxon>Mucorales</taxon>
        <taxon>Mucorineae</taxon>
        <taxon>Choanephoraceae</taxon>
        <taxon>Choanephoroideae</taxon>
        <taxon>Choanephora</taxon>
    </lineage>
</organism>
<comment type="caution">
    <text evidence="7">The sequence shown here is derived from an EMBL/GenBank/DDBJ whole genome shotgun (WGS) entry which is preliminary data.</text>
</comment>
<reference evidence="7 8" key="1">
    <citation type="submission" date="2016-03" db="EMBL/GenBank/DDBJ databases">
        <title>Choanephora cucurbitarum.</title>
        <authorList>
            <person name="Min B."/>
            <person name="Park H."/>
            <person name="Park J.-H."/>
            <person name="Shin H.-D."/>
            <person name="Choi I.-G."/>
        </authorList>
    </citation>
    <scope>NUCLEOTIDE SEQUENCE [LARGE SCALE GENOMIC DNA]</scope>
    <source>
        <strain evidence="7 8">KUS-F28377</strain>
    </source>
</reference>
<evidence type="ECO:0000256" key="3">
    <source>
        <dbReference type="ARBA" id="ARBA00022833"/>
    </source>
</evidence>
<dbReference type="InterPro" id="IPR013083">
    <property type="entry name" value="Znf_RING/FYVE/PHD"/>
</dbReference>
<dbReference type="InterPro" id="IPR019787">
    <property type="entry name" value="Znf_PHD-finger"/>
</dbReference>
<feature type="region of interest" description="Disordered" evidence="5">
    <location>
        <begin position="197"/>
        <end position="219"/>
    </location>
</feature>
<dbReference type="STRING" id="101091.A0A1C7NGE4"/>
<feature type="compositionally biased region" description="Basic residues" evidence="5">
    <location>
        <begin position="260"/>
        <end position="271"/>
    </location>
</feature>
<dbReference type="EMBL" id="LUGH01000167">
    <property type="protein sequence ID" value="OBZ88211.1"/>
    <property type="molecule type" value="Genomic_DNA"/>
</dbReference>
<dbReference type="GO" id="GO:0006355">
    <property type="term" value="P:regulation of DNA-templated transcription"/>
    <property type="evidence" value="ECO:0007669"/>
    <property type="project" value="InterPro"/>
</dbReference>